<dbReference type="EMBL" id="BSOS01000088">
    <property type="protein sequence ID" value="GLR68375.1"/>
    <property type="molecule type" value="Genomic_DNA"/>
</dbReference>
<proteinExistence type="inferred from homology"/>
<dbReference type="PROSITE" id="PS50056">
    <property type="entry name" value="TYR_PHOSPHATASE_2"/>
    <property type="match status" value="1"/>
</dbReference>
<feature type="domain" description="Tyrosine specific protein phosphatases" evidence="2">
    <location>
        <begin position="133"/>
        <end position="168"/>
    </location>
</feature>
<reference evidence="4" key="1">
    <citation type="journal article" date="2019" name="Int. J. Syst. Evol. Microbiol.">
        <title>The Global Catalogue of Microorganisms (GCM) 10K type strain sequencing project: providing services to taxonomists for standard genome sequencing and annotation.</title>
        <authorList>
            <consortium name="The Broad Institute Genomics Platform"/>
            <consortium name="The Broad Institute Genome Sequencing Center for Infectious Disease"/>
            <person name="Wu L."/>
            <person name="Ma J."/>
        </authorList>
    </citation>
    <scope>NUCLEOTIDE SEQUENCE [LARGE SCALE GENOMIC DNA]</scope>
    <source>
        <strain evidence="4">NBRC 112502</strain>
    </source>
</reference>
<dbReference type="InterPro" id="IPR016130">
    <property type="entry name" value="Tyr_Pase_AS"/>
</dbReference>
<comment type="caution">
    <text evidence="3">The sequence shown here is derived from an EMBL/GenBank/DDBJ whole genome shotgun (WGS) entry which is preliminary data.</text>
</comment>
<dbReference type="RefSeq" id="WP_284259222.1">
    <property type="nucleotide sequence ID" value="NZ_BSOS01000088.1"/>
</dbReference>
<dbReference type="InterPro" id="IPR026893">
    <property type="entry name" value="Tyr/Ser_Pase_IphP-type"/>
</dbReference>
<organism evidence="3 4">
    <name type="scientific">Acidocella aquatica</name>
    <dbReference type="NCBI Taxonomy" id="1922313"/>
    <lineage>
        <taxon>Bacteria</taxon>
        <taxon>Pseudomonadati</taxon>
        <taxon>Pseudomonadota</taxon>
        <taxon>Alphaproteobacteria</taxon>
        <taxon>Acetobacterales</taxon>
        <taxon>Acidocellaceae</taxon>
        <taxon>Acidocella</taxon>
    </lineage>
</organism>
<evidence type="ECO:0000313" key="3">
    <source>
        <dbReference type="EMBL" id="GLR68375.1"/>
    </source>
</evidence>
<dbReference type="PANTHER" id="PTHR31126:SF1">
    <property type="entry name" value="TYROSINE SPECIFIC PROTEIN PHOSPHATASES DOMAIN-CONTAINING PROTEIN"/>
    <property type="match status" value="1"/>
</dbReference>
<dbReference type="PANTHER" id="PTHR31126">
    <property type="entry name" value="TYROSINE-PROTEIN PHOSPHATASE"/>
    <property type="match status" value="1"/>
</dbReference>
<dbReference type="Pfam" id="PF13350">
    <property type="entry name" value="Y_phosphatase3"/>
    <property type="match status" value="1"/>
</dbReference>
<dbReference type="SUPFAM" id="SSF52799">
    <property type="entry name" value="(Phosphotyrosine protein) phosphatases II"/>
    <property type="match status" value="1"/>
</dbReference>
<evidence type="ECO:0000313" key="4">
    <source>
        <dbReference type="Proteomes" id="UP001156641"/>
    </source>
</evidence>
<name>A0ABQ6AE96_9PROT</name>
<sequence>MTAALSRLNFRDLGGLPAADGRFVRHGAIYRSEGPASFFEEHRAELAELDIRLICDLRAEVERAAAPNDWSPSGRVLNMEISNDLRVAANEGWAALRHDPSEAGAIGAMTTNYGAMPGALQPHVGALIQAIVDGEIPALIHCTAGKDRTGVLIGLLLALLGVAQQDIVGDYLRSDIFAKNLRLGGSISHAFEETFGFTPSEATIDAMIGVYPAYLAAAFASVRQGWGNVENYFTDAGVNAAQRQRFRDCLLTDKLK</sequence>
<dbReference type="PROSITE" id="PS00383">
    <property type="entry name" value="TYR_PHOSPHATASE_1"/>
    <property type="match status" value="1"/>
</dbReference>
<evidence type="ECO:0000256" key="1">
    <source>
        <dbReference type="ARBA" id="ARBA00009580"/>
    </source>
</evidence>
<dbReference type="InterPro" id="IPR029021">
    <property type="entry name" value="Prot-tyrosine_phosphatase-like"/>
</dbReference>
<dbReference type="InterPro" id="IPR000387">
    <property type="entry name" value="Tyr_Pase_dom"/>
</dbReference>
<keyword evidence="4" id="KW-1185">Reference proteome</keyword>
<dbReference type="Proteomes" id="UP001156641">
    <property type="component" value="Unassembled WGS sequence"/>
</dbReference>
<comment type="similarity">
    <text evidence="1">Belongs to the protein-tyrosine phosphatase family.</text>
</comment>
<dbReference type="Gene3D" id="3.90.190.10">
    <property type="entry name" value="Protein tyrosine phosphatase superfamily"/>
    <property type="match status" value="1"/>
</dbReference>
<gene>
    <name evidence="3" type="ORF">GCM10010909_30560</name>
</gene>
<accession>A0ABQ6AE96</accession>
<evidence type="ECO:0000259" key="2">
    <source>
        <dbReference type="PROSITE" id="PS50056"/>
    </source>
</evidence>
<protein>
    <submittedName>
        <fullName evidence="3">Protein-tyrosine-phosphatase</fullName>
    </submittedName>
</protein>